<name>A0A0M4LT96_BIFLI</name>
<evidence type="ECO:0000313" key="2">
    <source>
        <dbReference type="Proteomes" id="UP000067206"/>
    </source>
</evidence>
<dbReference type="AlphaFoldDB" id="A0A0M4LT96"/>
<evidence type="ECO:0000313" key="1">
    <source>
        <dbReference type="EMBL" id="ALE08227.1"/>
    </source>
</evidence>
<gene>
    <name evidence="1" type="ORF">RY67_151</name>
</gene>
<dbReference type="PATRIC" id="fig|1682.24.peg.149"/>
<dbReference type="Proteomes" id="UP000067206">
    <property type="component" value="Chromosome"/>
</dbReference>
<reference evidence="1 2" key="1">
    <citation type="submission" date="2014-12" db="EMBL/GenBank/DDBJ databases">
        <title>Complete genome sequence of Bifidobacterium longum subsp. infantis BT1.</title>
        <authorList>
            <person name="Kim J.F."/>
            <person name="Kwak M.-J."/>
        </authorList>
    </citation>
    <scope>NUCLEOTIDE SEQUENCE [LARGE SCALE GENOMIC DNA]</scope>
    <source>
        <strain evidence="1 2">BT1</strain>
    </source>
</reference>
<accession>A0A0M4LT96</accession>
<protein>
    <submittedName>
        <fullName evidence="1">Uncharacterized protein</fullName>
    </submittedName>
</protein>
<proteinExistence type="predicted"/>
<organism evidence="1 2">
    <name type="scientific">Bifidobacterium longum subsp. infantis</name>
    <dbReference type="NCBI Taxonomy" id="1682"/>
    <lineage>
        <taxon>Bacteria</taxon>
        <taxon>Bacillati</taxon>
        <taxon>Actinomycetota</taxon>
        <taxon>Actinomycetes</taxon>
        <taxon>Bifidobacteriales</taxon>
        <taxon>Bifidobacteriaceae</taxon>
        <taxon>Bifidobacterium</taxon>
    </lineage>
</organism>
<dbReference type="EMBL" id="CP010411">
    <property type="protein sequence ID" value="ALE08227.1"/>
    <property type="molecule type" value="Genomic_DNA"/>
</dbReference>
<sequence length="37" mass="4222">MHHDSMVFILLQISRSEATMAGIRSLLGNWYVNLFIG</sequence>